<dbReference type="EnsemblPlants" id="Pp3c16_5430V3.2">
    <property type="protein sequence ID" value="Pp3c16_5430V3.2"/>
    <property type="gene ID" value="Pp3c16_5430"/>
</dbReference>
<dbReference type="GO" id="GO:0005524">
    <property type="term" value="F:ATP binding"/>
    <property type="evidence" value="ECO:0007669"/>
    <property type="project" value="UniProtKB-KW"/>
</dbReference>
<dbReference type="Pfam" id="PF00005">
    <property type="entry name" value="ABC_tran"/>
    <property type="match status" value="1"/>
</dbReference>
<dbReference type="STRING" id="3218.A0A2K1J778"/>
<keyword evidence="1" id="KW-0813">Transport</keyword>
<evidence type="ECO:0000256" key="1">
    <source>
        <dbReference type="ARBA" id="ARBA00022448"/>
    </source>
</evidence>
<dbReference type="AlphaFoldDB" id="A0A2K1J778"/>
<name>A0A2K1J778_PHYPA</name>
<dbReference type="GO" id="GO:0017004">
    <property type="term" value="P:cytochrome complex assembly"/>
    <property type="evidence" value="ECO:0007669"/>
    <property type="project" value="UniProtKB-KW"/>
</dbReference>
<evidence type="ECO:0000313" key="9">
    <source>
        <dbReference type="EnsemblPlants" id="Pp3c16_5430V3.1"/>
    </source>
</evidence>
<reference evidence="8 10" key="2">
    <citation type="journal article" date="2018" name="Plant J.">
        <title>The Physcomitrella patens chromosome-scale assembly reveals moss genome structure and evolution.</title>
        <authorList>
            <person name="Lang D."/>
            <person name="Ullrich K.K."/>
            <person name="Murat F."/>
            <person name="Fuchs J."/>
            <person name="Jenkins J."/>
            <person name="Haas F.B."/>
            <person name="Piednoel M."/>
            <person name="Gundlach H."/>
            <person name="Van Bel M."/>
            <person name="Meyberg R."/>
            <person name="Vives C."/>
            <person name="Morata J."/>
            <person name="Symeonidi A."/>
            <person name="Hiss M."/>
            <person name="Muchero W."/>
            <person name="Kamisugi Y."/>
            <person name="Saleh O."/>
            <person name="Blanc G."/>
            <person name="Decker E.L."/>
            <person name="van Gessel N."/>
            <person name="Grimwood J."/>
            <person name="Hayes R.D."/>
            <person name="Graham S.W."/>
            <person name="Gunter L.E."/>
            <person name="McDaniel S.F."/>
            <person name="Hoernstein S.N.W."/>
            <person name="Larsson A."/>
            <person name="Li F.W."/>
            <person name="Perroud P.F."/>
            <person name="Phillips J."/>
            <person name="Ranjan P."/>
            <person name="Rokshar D.S."/>
            <person name="Rothfels C.J."/>
            <person name="Schneider L."/>
            <person name="Shu S."/>
            <person name="Stevenson D.W."/>
            <person name="Thummler F."/>
            <person name="Tillich M."/>
            <person name="Villarreal Aguilar J.C."/>
            <person name="Widiez T."/>
            <person name="Wong G.K."/>
            <person name="Wymore A."/>
            <person name="Zhang Y."/>
            <person name="Zimmer A.D."/>
            <person name="Quatrano R.S."/>
            <person name="Mayer K.F.X."/>
            <person name="Goodstein D."/>
            <person name="Casacuberta J.M."/>
            <person name="Vandepoele K."/>
            <person name="Reski R."/>
            <person name="Cuming A.C."/>
            <person name="Tuskan G.A."/>
            <person name="Maumus F."/>
            <person name="Salse J."/>
            <person name="Schmutz J."/>
            <person name="Rensing S.A."/>
        </authorList>
    </citation>
    <scope>NUCLEOTIDE SEQUENCE [LARGE SCALE GENOMIC DNA]</scope>
    <source>
        <strain evidence="9 10">cv. Gransden 2004</strain>
    </source>
</reference>
<dbReference type="InterPro" id="IPR005895">
    <property type="entry name" value="ABC_transptr_haem_export_CcmA"/>
</dbReference>
<evidence type="ECO:0000256" key="6">
    <source>
        <dbReference type="ARBA" id="ARBA00023136"/>
    </source>
</evidence>
<evidence type="ECO:0000256" key="2">
    <source>
        <dbReference type="ARBA" id="ARBA00022741"/>
    </source>
</evidence>
<reference evidence="8 10" key="1">
    <citation type="journal article" date="2008" name="Science">
        <title>The Physcomitrella genome reveals evolutionary insights into the conquest of land by plants.</title>
        <authorList>
            <person name="Rensing S."/>
            <person name="Lang D."/>
            <person name="Zimmer A."/>
            <person name="Terry A."/>
            <person name="Salamov A."/>
            <person name="Shapiro H."/>
            <person name="Nishiyama T."/>
            <person name="Perroud P.-F."/>
            <person name="Lindquist E."/>
            <person name="Kamisugi Y."/>
            <person name="Tanahashi T."/>
            <person name="Sakakibara K."/>
            <person name="Fujita T."/>
            <person name="Oishi K."/>
            <person name="Shin-I T."/>
            <person name="Kuroki Y."/>
            <person name="Toyoda A."/>
            <person name="Suzuki Y."/>
            <person name="Hashimoto A."/>
            <person name="Yamaguchi K."/>
            <person name="Sugano A."/>
            <person name="Kohara Y."/>
            <person name="Fujiyama A."/>
            <person name="Anterola A."/>
            <person name="Aoki S."/>
            <person name="Ashton N."/>
            <person name="Barbazuk W.B."/>
            <person name="Barker E."/>
            <person name="Bennetzen J."/>
            <person name="Bezanilla M."/>
            <person name="Blankenship R."/>
            <person name="Cho S.H."/>
            <person name="Dutcher S."/>
            <person name="Estelle M."/>
            <person name="Fawcett J.A."/>
            <person name="Gundlach H."/>
            <person name="Hanada K."/>
            <person name="Heyl A."/>
            <person name="Hicks K.A."/>
            <person name="Hugh J."/>
            <person name="Lohr M."/>
            <person name="Mayer K."/>
            <person name="Melkozernov A."/>
            <person name="Murata T."/>
            <person name="Nelson D."/>
            <person name="Pils B."/>
            <person name="Prigge M."/>
            <person name="Reiss B."/>
            <person name="Renner T."/>
            <person name="Rombauts S."/>
            <person name="Rushton P."/>
            <person name="Sanderfoot A."/>
            <person name="Schween G."/>
            <person name="Shiu S.-H."/>
            <person name="Stueber K."/>
            <person name="Theodoulou F.L."/>
            <person name="Tu H."/>
            <person name="Van de Peer Y."/>
            <person name="Verrier P.J."/>
            <person name="Waters E."/>
            <person name="Wood A."/>
            <person name="Yang L."/>
            <person name="Cove D."/>
            <person name="Cuming A."/>
            <person name="Hasebe M."/>
            <person name="Lucas S."/>
            <person name="Mishler D.B."/>
            <person name="Reski R."/>
            <person name="Grigoriev I."/>
            <person name="Quatrano R.S."/>
            <person name="Boore J.L."/>
        </authorList>
    </citation>
    <scope>NUCLEOTIDE SEQUENCE [LARGE SCALE GENOMIC DNA]</scope>
    <source>
        <strain evidence="9 10">cv. Gransden 2004</strain>
    </source>
</reference>
<keyword evidence="4" id="KW-0067">ATP-binding</keyword>
<dbReference type="Proteomes" id="UP000006727">
    <property type="component" value="Chromosome 16"/>
</dbReference>
<dbReference type="GO" id="GO:0016887">
    <property type="term" value="F:ATP hydrolysis activity"/>
    <property type="evidence" value="ECO:0007669"/>
    <property type="project" value="InterPro"/>
</dbReference>
<dbReference type="InterPro" id="IPR003593">
    <property type="entry name" value="AAA+_ATPase"/>
</dbReference>
<dbReference type="InterPro" id="IPR027417">
    <property type="entry name" value="P-loop_NTPase"/>
</dbReference>
<evidence type="ECO:0000259" key="7">
    <source>
        <dbReference type="PROSITE" id="PS50893"/>
    </source>
</evidence>
<gene>
    <name evidence="9" type="primary">LOC112293748</name>
    <name evidence="8" type="ORF">PHYPA_020504</name>
</gene>
<dbReference type="PROSITE" id="PS50893">
    <property type="entry name" value="ABC_TRANSPORTER_2"/>
    <property type="match status" value="1"/>
</dbReference>
<dbReference type="FunCoup" id="A0A2K1J778">
    <property type="interactions" value="85"/>
</dbReference>
<protein>
    <recommendedName>
        <fullName evidence="7">ABC transporter domain-containing protein</fullName>
    </recommendedName>
</protein>
<dbReference type="OMA" id="NLAWLCA"/>
<dbReference type="RefSeq" id="XP_024399318.1">
    <property type="nucleotide sequence ID" value="XM_024543550.2"/>
</dbReference>
<sequence length="228" mass="25465">MATRIRRGPPAPWLLGSGLACMRNEQVIVRDVNFTVHRGSAVLLTGPNASGKSSFLRLLCGFLKPSAGRLFWDGNDLSQPGLYDLYRPQVHLIAAKDAIKKAMTVYENVHFWEVLEGGEGRTQWALDRMGLGPFAQEQAVVLSMGQRKRLQLARMLAVPRPLWLLDEPSVGLDVEGVEILEEIMAEHRSKGGMVFVATHVPIKLKDAMHLRLPPRTPQFRQYNAGDFV</sequence>
<keyword evidence="3" id="KW-0201">Cytochrome c-type biogenesis</keyword>
<dbReference type="GO" id="GO:0022857">
    <property type="term" value="F:transmembrane transporter activity"/>
    <property type="evidence" value="ECO:0007669"/>
    <property type="project" value="InterPro"/>
</dbReference>
<dbReference type="OrthoDB" id="66620at2759"/>
<dbReference type="EnsemblPlants" id="Pp3c16_5430V3.1">
    <property type="protein sequence ID" value="Pp3c16_5430V3.1"/>
    <property type="gene ID" value="Pp3c16_5430"/>
</dbReference>
<dbReference type="GO" id="GO:1903607">
    <property type="term" value="P:cytochrome c biosynthetic process"/>
    <property type="evidence" value="ECO:0000318"/>
    <property type="project" value="GO_Central"/>
</dbReference>
<dbReference type="PaxDb" id="3218-PP1S15_432V6.1"/>
<dbReference type="Gramene" id="Pp3c16_5430V3.2">
    <property type="protein sequence ID" value="Pp3c16_5430V3.2"/>
    <property type="gene ID" value="Pp3c16_5430"/>
</dbReference>
<feature type="domain" description="ABC transporter" evidence="7">
    <location>
        <begin position="14"/>
        <end position="228"/>
    </location>
</feature>
<dbReference type="SUPFAM" id="SSF52540">
    <property type="entry name" value="P-loop containing nucleoside triphosphate hydrolases"/>
    <property type="match status" value="1"/>
</dbReference>
<dbReference type="NCBIfam" id="TIGR01189">
    <property type="entry name" value="ccmA"/>
    <property type="match status" value="1"/>
</dbReference>
<organism evidence="8">
    <name type="scientific">Physcomitrium patens</name>
    <name type="common">Spreading-leaved earth moss</name>
    <name type="synonym">Physcomitrella patens</name>
    <dbReference type="NCBI Taxonomy" id="3218"/>
    <lineage>
        <taxon>Eukaryota</taxon>
        <taxon>Viridiplantae</taxon>
        <taxon>Streptophyta</taxon>
        <taxon>Embryophyta</taxon>
        <taxon>Bryophyta</taxon>
        <taxon>Bryophytina</taxon>
        <taxon>Bryopsida</taxon>
        <taxon>Funariidae</taxon>
        <taxon>Funariales</taxon>
        <taxon>Funariaceae</taxon>
        <taxon>Physcomitrium</taxon>
    </lineage>
</organism>
<evidence type="ECO:0000313" key="8">
    <source>
        <dbReference type="EMBL" id="PNR37395.1"/>
    </source>
</evidence>
<dbReference type="PROSITE" id="PS51257">
    <property type="entry name" value="PROKAR_LIPOPROTEIN"/>
    <property type="match status" value="1"/>
</dbReference>
<dbReference type="PANTHER" id="PTHR43499:SF1">
    <property type="entry name" value="ABC TRANSPORTER I FAMILY MEMBER 1"/>
    <property type="match status" value="1"/>
</dbReference>
<proteinExistence type="predicted"/>
<keyword evidence="6" id="KW-0472">Membrane</keyword>
<evidence type="ECO:0000313" key="10">
    <source>
        <dbReference type="Proteomes" id="UP000006727"/>
    </source>
</evidence>
<dbReference type="KEGG" id="ppp:112293748"/>
<evidence type="ECO:0000256" key="3">
    <source>
        <dbReference type="ARBA" id="ARBA00022748"/>
    </source>
</evidence>
<dbReference type="EMBL" id="ABEU02000016">
    <property type="protein sequence ID" value="PNR37395.1"/>
    <property type="molecule type" value="Genomic_DNA"/>
</dbReference>
<reference evidence="9" key="3">
    <citation type="submission" date="2020-12" db="UniProtKB">
        <authorList>
            <consortium name="EnsemblPlants"/>
        </authorList>
    </citation>
    <scope>IDENTIFICATION</scope>
</reference>
<evidence type="ECO:0000256" key="5">
    <source>
        <dbReference type="ARBA" id="ARBA00022967"/>
    </source>
</evidence>
<keyword evidence="2" id="KW-0547">Nucleotide-binding</keyword>
<keyword evidence="10" id="KW-1185">Reference proteome</keyword>
<dbReference type="InterPro" id="IPR003439">
    <property type="entry name" value="ABC_transporter-like_ATP-bd"/>
</dbReference>
<keyword evidence="5" id="KW-1278">Translocase</keyword>
<accession>A0A2K1J778</accession>
<dbReference type="Gramene" id="Pp3c16_5430V3.1">
    <property type="protein sequence ID" value="Pp3c16_5430V3.1"/>
    <property type="gene ID" value="Pp3c16_5430"/>
</dbReference>
<dbReference type="Gene3D" id="3.40.50.300">
    <property type="entry name" value="P-loop containing nucleotide triphosphate hydrolases"/>
    <property type="match status" value="1"/>
</dbReference>
<dbReference type="PANTHER" id="PTHR43499">
    <property type="entry name" value="ABC TRANSPORTER I FAMILY MEMBER 1"/>
    <property type="match status" value="1"/>
</dbReference>
<dbReference type="GeneID" id="112293748"/>
<evidence type="ECO:0000256" key="4">
    <source>
        <dbReference type="ARBA" id="ARBA00022840"/>
    </source>
</evidence>
<dbReference type="SMART" id="SM00382">
    <property type="entry name" value="AAA"/>
    <property type="match status" value="1"/>
</dbReference>